<reference evidence="1 2" key="1">
    <citation type="submission" date="2018-08" db="EMBL/GenBank/DDBJ databases">
        <title>Sequencing the genomes of 1000 actinobacteria strains.</title>
        <authorList>
            <person name="Klenk H.-P."/>
        </authorList>
    </citation>
    <scope>NUCLEOTIDE SEQUENCE [LARGE SCALE GENOMIC DNA]</scope>
    <source>
        <strain evidence="1 2">DSM 22967</strain>
    </source>
</reference>
<comment type="caution">
    <text evidence="1">The sequence shown here is derived from an EMBL/GenBank/DDBJ whole genome shotgun (WGS) entry which is preliminary data.</text>
</comment>
<protein>
    <submittedName>
        <fullName evidence="1">Uncharacterized protein</fullName>
    </submittedName>
</protein>
<dbReference type="AlphaFoldDB" id="A0A3D9UVK9"/>
<accession>A0A3D9UVK9</accession>
<gene>
    <name evidence="1" type="ORF">DFJ65_1027</name>
</gene>
<organism evidence="1 2">
    <name type="scientific">Calidifontibacter indicus</name>
    <dbReference type="NCBI Taxonomy" id="419650"/>
    <lineage>
        <taxon>Bacteria</taxon>
        <taxon>Bacillati</taxon>
        <taxon>Actinomycetota</taxon>
        <taxon>Actinomycetes</taxon>
        <taxon>Micrococcales</taxon>
        <taxon>Dermacoccaceae</taxon>
        <taxon>Calidifontibacter</taxon>
    </lineage>
</organism>
<evidence type="ECO:0000313" key="1">
    <source>
        <dbReference type="EMBL" id="REF30034.1"/>
    </source>
</evidence>
<proteinExistence type="predicted"/>
<evidence type="ECO:0000313" key="2">
    <source>
        <dbReference type="Proteomes" id="UP000256253"/>
    </source>
</evidence>
<keyword evidence="2" id="KW-1185">Reference proteome</keyword>
<dbReference type="RefSeq" id="WP_115922086.1">
    <property type="nucleotide sequence ID" value="NZ_QTUA01000001.1"/>
</dbReference>
<dbReference type="EMBL" id="QTUA01000001">
    <property type="protein sequence ID" value="REF30034.1"/>
    <property type="molecule type" value="Genomic_DNA"/>
</dbReference>
<name>A0A3D9UVK9_9MICO</name>
<dbReference type="Proteomes" id="UP000256253">
    <property type="component" value="Unassembled WGS sequence"/>
</dbReference>
<sequence>MEDIAQVQEVLKKIDKAGLAFVATRLASSTEPFIWLAEINWHKHKGKERLFGEYFVPDELEKVVGKRLRQGDYRDATDPLDLERLERDASGLEKFLYVTAGSLAFKSECLRQASNRLTRRTLGSPIVRLASISGK</sequence>